<protein>
    <submittedName>
        <fullName evidence="1">Uncharacterized protein</fullName>
    </submittedName>
</protein>
<dbReference type="AlphaFoldDB" id="X1PH42"/>
<proteinExistence type="predicted"/>
<sequence>MPANPFDDARDYAFNYLEETEGYVPDLLLEADFDYPMTTTPIVDRLIETFFKDEEATNAGTVYPADPKFYTINPVINRLFPYFIDCLQHLDRQDYPPIYRRGPLLLTGLPLRSYSLGERFAYIIITPEEGLNVHDEDNLFLARCYMKRKLVKSGIEVTFLLFS</sequence>
<dbReference type="Gene3D" id="3.90.550.10">
    <property type="entry name" value="Spore Coat Polysaccharide Biosynthesis Protein SpsA, Chain A"/>
    <property type="match status" value="1"/>
</dbReference>
<name>X1PH42_9ZZZZ</name>
<organism evidence="1">
    <name type="scientific">marine sediment metagenome</name>
    <dbReference type="NCBI Taxonomy" id="412755"/>
    <lineage>
        <taxon>unclassified sequences</taxon>
        <taxon>metagenomes</taxon>
        <taxon>ecological metagenomes</taxon>
    </lineage>
</organism>
<comment type="caution">
    <text evidence="1">The sequence shown here is derived from an EMBL/GenBank/DDBJ whole genome shotgun (WGS) entry which is preliminary data.</text>
</comment>
<reference evidence="1" key="1">
    <citation type="journal article" date="2014" name="Front. Microbiol.">
        <title>High frequency of phylogenetically diverse reductive dehalogenase-homologous genes in deep subseafloor sedimentary metagenomes.</title>
        <authorList>
            <person name="Kawai M."/>
            <person name="Futagami T."/>
            <person name="Toyoda A."/>
            <person name="Takaki Y."/>
            <person name="Nishi S."/>
            <person name="Hori S."/>
            <person name="Arai W."/>
            <person name="Tsubouchi T."/>
            <person name="Morono Y."/>
            <person name="Uchiyama I."/>
            <person name="Ito T."/>
            <person name="Fujiyama A."/>
            <person name="Inagaki F."/>
            <person name="Takami H."/>
        </authorList>
    </citation>
    <scope>NUCLEOTIDE SEQUENCE</scope>
    <source>
        <strain evidence="1">Expedition CK06-06</strain>
    </source>
</reference>
<gene>
    <name evidence="1" type="ORF">S06H3_56782</name>
</gene>
<accession>X1PH42</accession>
<evidence type="ECO:0000313" key="1">
    <source>
        <dbReference type="EMBL" id="GAI55173.1"/>
    </source>
</evidence>
<dbReference type="InterPro" id="IPR029044">
    <property type="entry name" value="Nucleotide-diphossugar_trans"/>
</dbReference>
<dbReference type="EMBL" id="BARV01036557">
    <property type="protein sequence ID" value="GAI55173.1"/>
    <property type="molecule type" value="Genomic_DNA"/>
</dbReference>